<organism evidence="1">
    <name type="scientific">Oceaniferula spumae</name>
    <dbReference type="NCBI Taxonomy" id="2979115"/>
    <lineage>
        <taxon>Bacteria</taxon>
        <taxon>Pseudomonadati</taxon>
        <taxon>Verrucomicrobiota</taxon>
        <taxon>Verrucomicrobiia</taxon>
        <taxon>Verrucomicrobiales</taxon>
        <taxon>Verrucomicrobiaceae</taxon>
        <taxon>Oceaniferula</taxon>
    </lineage>
</organism>
<evidence type="ECO:0000313" key="1">
    <source>
        <dbReference type="EMBL" id="BDS07111.1"/>
    </source>
</evidence>
<sequence length="432" mass="46308">MKLIKPLATVATIAAGYFAYPFLFQTSSAEVKAMPTPDLSGEGIPTVYSGGTVKPIQDIFAKPEDIPAPAPDEAGRMWTFRTYPAMKTPLSMSDHSFFVVLRPDKAERSARGVFGRKALTDTQLLIIDQFPDGAMVFKTQDGGRRVDQFRAPGDKLPKIGSPRLLETHPVGDGKMVVLVDGVELGTLKADVMASFLGGSINRHHFQGHFGHVSAHKDMTAEERAHWGHFLRSWWAVGNGDAGAFPVGFRLQPGMASEVVRVARTRGLDVVTEGMKAGEYLMVSSSPKATAESPGSKHLSERGFYVSNKSGAKAVLSFVTEEVLPQEMLGESGHYELLFSAMDGADWTVVGKGLPTEDGRVNFAPETLATGVYTLAAVGGVPVKASGAELLVKVGEKVLEKKSVDAGGPFRAGMTGVRLEPGDWYRLEVKGAG</sequence>
<name>A0AAT9FMG3_9BACT</name>
<dbReference type="AlphaFoldDB" id="A0AAT9FMG3"/>
<gene>
    <name evidence="1" type="ORF">NT6N_21510</name>
</gene>
<reference evidence="1" key="1">
    <citation type="submission" date="2024-07" db="EMBL/GenBank/DDBJ databases">
        <title>Complete genome sequence of Verrucomicrobiaceae bacterium NT6N.</title>
        <authorList>
            <person name="Huang C."/>
            <person name="Takami H."/>
            <person name="Hamasaki K."/>
        </authorList>
    </citation>
    <scope>NUCLEOTIDE SEQUENCE</scope>
    <source>
        <strain evidence="1">NT6N</strain>
    </source>
</reference>
<proteinExistence type="predicted"/>
<dbReference type="EMBL" id="AP026866">
    <property type="protein sequence ID" value="BDS07111.1"/>
    <property type="molecule type" value="Genomic_DNA"/>
</dbReference>
<dbReference type="KEGG" id="osu:NT6N_21510"/>
<accession>A0AAT9FMG3</accession>
<protein>
    <submittedName>
        <fullName evidence="1">Uncharacterized protein</fullName>
    </submittedName>
</protein>